<dbReference type="Pfam" id="PF00147">
    <property type="entry name" value="Fibrinogen_C"/>
    <property type="match status" value="2"/>
</dbReference>
<gene>
    <name evidence="3" type="ORF">MGAL_10B076488</name>
</gene>
<evidence type="ECO:0000259" key="2">
    <source>
        <dbReference type="PROSITE" id="PS51406"/>
    </source>
</evidence>
<feature type="signal peptide" evidence="1">
    <location>
        <begin position="1"/>
        <end position="23"/>
    </location>
</feature>
<organism evidence="3 4">
    <name type="scientific">Mytilus galloprovincialis</name>
    <name type="common">Mediterranean mussel</name>
    <dbReference type="NCBI Taxonomy" id="29158"/>
    <lineage>
        <taxon>Eukaryota</taxon>
        <taxon>Metazoa</taxon>
        <taxon>Spiralia</taxon>
        <taxon>Lophotrochozoa</taxon>
        <taxon>Mollusca</taxon>
        <taxon>Bivalvia</taxon>
        <taxon>Autobranchia</taxon>
        <taxon>Pteriomorphia</taxon>
        <taxon>Mytilida</taxon>
        <taxon>Mytiloidea</taxon>
        <taxon>Mytilidae</taxon>
        <taxon>Mytilinae</taxon>
        <taxon>Mytilus</taxon>
    </lineage>
</organism>
<dbReference type="PROSITE" id="PS51406">
    <property type="entry name" value="FIBRINOGEN_C_2"/>
    <property type="match status" value="1"/>
</dbReference>
<dbReference type="SUPFAM" id="SSF56496">
    <property type="entry name" value="Fibrinogen C-terminal domain-like"/>
    <property type="match status" value="1"/>
</dbReference>
<dbReference type="InterPro" id="IPR002181">
    <property type="entry name" value="Fibrinogen_a/b/g_C_dom"/>
</dbReference>
<evidence type="ECO:0000313" key="4">
    <source>
        <dbReference type="Proteomes" id="UP000596742"/>
    </source>
</evidence>
<name>A0A8B6HRW6_MYTGA</name>
<accession>A0A8B6HRW6</accession>
<proteinExistence type="predicted"/>
<dbReference type="AlphaFoldDB" id="A0A8B6HRW6"/>
<dbReference type="PANTHER" id="PTHR19143">
    <property type="entry name" value="FIBRINOGEN/TENASCIN/ANGIOPOEITIN"/>
    <property type="match status" value="1"/>
</dbReference>
<dbReference type="GO" id="GO:0005615">
    <property type="term" value="C:extracellular space"/>
    <property type="evidence" value="ECO:0007669"/>
    <property type="project" value="TreeGrafter"/>
</dbReference>
<dbReference type="EMBL" id="UYJE01010429">
    <property type="protein sequence ID" value="VDI83116.1"/>
    <property type="molecule type" value="Genomic_DNA"/>
</dbReference>
<reference evidence="3" key="1">
    <citation type="submission" date="2018-11" db="EMBL/GenBank/DDBJ databases">
        <authorList>
            <person name="Alioto T."/>
            <person name="Alioto T."/>
        </authorList>
    </citation>
    <scope>NUCLEOTIDE SEQUENCE</scope>
</reference>
<dbReference type="Gene3D" id="3.90.215.10">
    <property type="entry name" value="Gamma Fibrinogen, chain A, domain 1"/>
    <property type="match status" value="2"/>
</dbReference>
<sequence>MFKTLSNVFRLFALVSTATLNSSDQHVEVRLLDNQNAPLLATLDMSNANERVKQFVSDTIEEKMKTIKESVQSKLFVDDAIEAKMKNIEETVKSKQFVSDALDTKMKVVEVNLKSQIANFEQNLTDQLTNYIYEMVGKLYEENEKPQEPKPRPIDCEHVKTKRKRNGIYKIYPEHLVIGFDVYCDFEIDNTGWTVIQRIFNGKTDFYRGWETYEIGFGDLEAEFWLAYARYSTFSVGDSSTNYRLNVGGYSRNAGDSLDYHNGQAFTTKDRDNDQLKSVKLKNNCGIYRQGAGWYKACAYSNLNGLYIEGGQENNVKEIVWNQWKGSQYSMRSSSMMIRRLLLHKSVI</sequence>
<dbReference type="SMART" id="SM00186">
    <property type="entry name" value="FBG"/>
    <property type="match status" value="1"/>
</dbReference>
<dbReference type="InterPro" id="IPR050373">
    <property type="entry name" value="Fibrinogen_C-term_domain"/>
</dbReference>
<keyword evidence="1" id="KW-0732">Signal</keyword>
<comment type="caution">
    <text evidence="3">The sequence shown here is derived from an EMBL/GenBank/DDBJ whole genome shotgun (WGS) entry which is preliminary data.</text>
</comment>
<keyword evidence="4" id="KW-1185">Reference proteome</keyword>
<dbReference type="PANTHER" id="PTHR19143:SF394">
    <property type="entry name" value="ANGIOPOIETIN-RELATED PROTEIN 3-LIKE"/>
    <property type="match status" value="1"/>
</dbReference>
<feature type="domain" description="Fibrinogen C-terminal" evidence="2">
    <location>
        <begin position="147"/>
        <end position="342"/>
    </location>
</feature>
<feature type="chain" id="PRO_5032939428" description="Fibrinogen C-terminal domain-containing protein" evidence="1">
    <location>
        <begin position="24"/>
        <end position="348"/>
    </location>
</feature>
<protein>
    <recommendedName>
        <fullName evidence="2">Fibrinogen C-terminal domain-containing protein</fullName>
    </recommendedName>
</protein>
<dbReference type="Proteomes" id="UP000596742">
    <property type="component" value="Unassembled WGS sequence"/>
</dbReference>
<dbReference type="InterPro" id="IPR014716">
    <property type="entry name" value="Fibrinogen_a/b/g_C_1"/>
</dbReference>
<evidence type="ECO:0000256" key="1">
    <source>
        <dbReference type="SAM" id="SignalP"/>
    </source>
</evidence>
<evidence type="ECO:0000313" key="3">
    <source>
        <dbReference type="EMBL" id="VDI83116.1"/>
    </source>
</evidence>
<dbReference type="InterPro" id="IPR036056">
    <property type="entry name" value="Fibrinogen-like_C"/>
</dbReference>
<dbReference type="CDD" id="cd00087">
    <property type="entry name" value="FReD"/>
    <property type="match status" value="1"/>
</dbReference>